<dbReference type="EMBL" id="BMAW01090098">
    <property type="protein sequence ID" value="GFS43002.1"/>
    <property type="molecule type" value="Genomic_DNA"/>
</dbReference>
<dbReference type="AlphaFoldDB" id="A0A8X6IFK5"/>
<evidence type="ECO:0000313" key="2">
    <source>
        <dbReference type="Proteomes" id="UP000887013"/>
    </source>
</evidence>
<comment type="caution">
    <text evidence="1">The sequence shown here is derived from an EMBL/GenBank/DDBJ whole genome shotgun (WGS) entry which is preliminary data.</text>
</comment>
<protein>
    <submittedName>
        <fullName evidence="1">Uncharacterized protein</fullName>
    </submittedName>
</protein>
<feature type="non-terminal residue" evidence="1">
    <location>
        <position position="1"/>
    </location>
</feature>
<evidence type="ECO:0000313" key="1">
    <source>
        <dbReference type="EMBL" id="GFS43002.1"/>
    </source>
</evidence>
<gene>
    <name evidence="1" type="ORF">NPIL_462571</name>
</gene>
<dbReference type="Proteomes" id="UP000887013">
    <property type="component" value="Unassembled WGS sequence"/>
</dbReference>
<organism evidence="1 2">
    <name type="scientific">Nephila pilipes</name>
    <name type="common">Giant wood spider</name>
    <name type="synonym">Nephila maculata</name>
    <dbReference type="NCBI Taxonomy" id="299642"/>
    <lineage>
        <taxon>Eukaryota</taxon>
        <taxon>Metazoa</taxon>
        <taxon>Ecdysozoa</taxon>
        <taxon>Arthropoda</taxon>
        <taxon>Chelicerata</taxon>
        <taxon>Arachnida</taxon>
        <taxon>Araneae</taxon>
        <taxon>Araneomorphae</taxon>
        <taxon>Entelegynae</taxon>
        <taxon>Araneoidea</taxon>
        <taxon>Nephilidae</taxon>
        <taxon>Nephila</taxon>
    </lineage>
</organism>
<sequence>EGLLCRHGGTVCRSPDSAIGGNESSHQREKTDGQCRRTFSSVCGHFEQRNTRLRGRNAEDVPEKHGLK</sequence>
<reference evidence="1" key="1">
    <citation type="submission" date="2020-08" db="EMBL/GenBank/DDBJ databases">
        <title>Multicomponent nature underlies the extraordinary mechanical properties of spider dragline silk.</title>
        <authorList>
            <person name="Kono N."/>
            <person name="Nakamura H."/>
            <person name="Mori M."/>
            <person name="Yoshida Y."/>
            <person name="Ohtoshi R."/>
            <person name="Malay A.D."/>
            <person name="Moran D.A.P."/>
            <person name="Tomita M."/>
            <person name="Numata K."/>
            <person name="Arakawa K."/>
        </authorList>
    </citation>
    <scope>NUCLEOTIDE SEQUENCE</scope>
</reference>
<keyword evidence="2" id="KW-1185">Reference proteome</keyword>
<proteinExistence type="predicted"/>
<name>A0A8X6IFK5_NEPPI</name>
<accession>A0A8X6IFK5</accession>